<comment type="similarity">
    <text evidence="3">Belongs to the eukaryotic RPB4 RNA polymerase subunit family.</text>
</comment>
<keyword evidence="2" id="KW-0539">Nucleus</keyword>
<dbReference type="InterPro" id="IPR006590">
    <property type="entry name" value="RNA_pol_Rpb4/RPC9_core"/>
</dbReference>
<comment type="subcellular location">
    <subcellularLocation>
        <location evidence="1">Nucleus</location>
    </subcellularLocation>
</comment>
<dbReference type="GO" id="GO:0005634">
    <property type="term" value="C:nucleus"/>
    <property type="evidence" value="ECO:0007669"/>
    <property type="project" value="UniProtKB-SubCell"/>
</dbReference>
<dbReference type="SUPFAM" id="SSF47819">
    <property type="entry name" value="HRDC-like"/>
    <property type="match status" value="1"/>
</dbReference>
<evidence type="ECO:0000256" key="4">
    <source>
        <dbReference type="SAM" id="MobiDB-lite"/>
    </source>
</evidence>
<dbReference type="InterPro" id="IPR005574">
    <property type="entry name" value="Rpb4/RPC9"/>
</dbReference>
<protein>
    <submittedName>
        <fullName evidence="6">DNA-directed RNA polymerases IV and V subunit 4</fullName>
    </submittedName>
</protein>
<sequence length="246" mass="26761">ALRSSLSLKFSFSSSSFFLYGVSLLQLLWVKRVLAMEKGGKGASLFSKGGLGSLKGKDDIATKSAKGRRVQFSTDGPLFESGVSSNSATSLKSGGKGGMGDNVAKGGKNSQSKDSHPSDYRVDQKLPENIKCLMDCEAVDILQGIQERMVMLSRDSTVKMPISFDKGLQYAKSNSKYLDLQSIRHILDRLAKCGVTDSEICVIGNVCPETIDEVFALLPSLKDRRNIDSQVLKDSLSELAKFRQTM</sequence>
<feature type="region of interest" description="Disordered" evidence="4">
    <location>
        <begin position="76"/>
        <end position="121"/>
    </location>
</feature>
<dbReference type="Gene3D" id="1.20.1250.40">
    <property type="match status" value="1"/>
</dbReference>
<feature type="compositionally biased region" description="Basic and acidic residues" evidence="4">
    <location>
        <begin position="111"/>
        <end position="121"/>
    </location>
</feature>
<dbReference type="GO" id="GO:0000166">
    <property type="term" value="F:nucleotide binding"/>
    <property type="evidence" value="ECO:0007669"/>
    <property type="project" value="InterPro"/>
</dbReference>
<dbReference type="InterPro" id="IPR045222">
    <property type="entry name" value="Rpb4-like"/>
</dbReference>
<dbReference type="Proteomes" id="UP000289340">
    <property type="component" value="Chromosome 9"/>
</dbReference>
<reference evidence="6 7" key="1">
    <citation type="submission" date="2018-09" db="EMBL/GenBank/DDBJ databases">
        <title>A high-quality reference genome of wild soybean provides a powerful tool to mine soybean genomes.</title>
        <authorList>
            <person name="Xie M."/>
            <person name="Chung C.Y.L."/>
            <person name="Li M.-W."/>
            <person name="Wong F.-L."/>
            <person name="Chan T.-F."/>
            <person name="Lam H.-M."/>
        </authorList>
    </citation>
    <scope>NUCLEOTIDE SEQUENCE [LARGE SCALE GENOMIC DNA]</scope>
    <source>
        <strain evidence="7">cv. W05</strain>
        <tissue evidence="6">Hypocotyl of etiolated seedlings</tissue>
    </source>
</reference>
<evidence type="ECO:0000313" key="6">
    <source>
        <dbReference type="EMBL" id="RZB90141.1"/>
    </source>
</evidence>
<dbReference type="AlphaFoldDB" id="A0A445IVH1"/>
<dbReference type="GO" id="GO:0006352">
    <property type="term" value="P:DNA-templated transcription initiation"/>
    <property type="evidence" value="ECO:0007669"/>
    <property type="project" value="InterPro"/>
</dbReference>
<evidence type="ECO:0000313" key="7">
    <source>
        <dbReference type="Proteomes" id="UP000289340"/>
    </source>
</evidence>
<evidence type="ECO:0000256" key="3">
    <source>
        <dbReference type="ARBA" id="ARBA00025724"/>
    </source>
</evidence>
<keyword evidence="7" id="KW-1185">Reference proteome</keyword>
<feature type="domain" description="RNA polymerase Rpb4/RPC9 core" evidence="5">
    <location>
        <begin position="125"/>
        <end position="246"/>
    </location>
</feature>
<organism evidence="6 7">
    <name type="scientific">Glycine soja</name>
    <name type="common">Wild soybean</name>
    <dbReference type="NCBI Taxonomy" id="3848"/>
    <lineage>
        <taxon>Eukaryota</taxon>
        <taxon>Viridiplantae</taxon>
        <taxon>Streptophyta</taxon>
        <taxon>Embryophyta</taxon>
        <taxon>Tracheophyta</taxon>
        <taxon>Spermatophyta</taxon>
        <taxon>Magnoliopsida</taxon>
        <taxon>eudicotyledons</taxon>
        <taxon>Gunneridae</taxon>
        <taxon>Pentapetalae</taxon>
        <taxon>rosids</taxon>
        <taxon>fabids</taxon>
        <taxon>Fabales</taxon>
        <taxon>Fabaceae</taxon>
        <taxon>Papilionoideae</taxon>
        <taxon>50 kb inversion clade</taxon>
        <taxon>NPAAA clade</taxon>
        <taxon>indigoferoid/millettioid clade</taxon>
        <taxon>Phaseoleae</taxon>
        <taxon>Glycine</taxon>
        <taxon>Glycine subgen. Soja</taxon>
    </lineage>
</organism>
<evidence type="ECO:0000256" key="1">
    <source>
        <dbReference type="ARBA" id="ARBA00004123"/>
    </source>
</evidence>
<dbReference type="InterPro" id="IPR038324">
    <property type="entry name" value="Rpb4/RPC9_sf"/>
</dbReference>
<dbReference type="SMART" id="SM00657">
    <property type="entry name" value="RPOL4c"/>
    <property type="match status" value="1"/>
</dbReference>
<keyword evidence="6" id="KW-0240">DNA-directed RNA polymerase</keyword>
<comment type="caution">
    <text evidence="6">The sequence shown here is derived from an EMBL/GenBank/DDBJ whole genome shotgun (WGS) entry which is preliminary data.</text>
</comment>
<accession>A0A445IVH1</accession>
<evidence type="ECO:0000259" key="5">
    <source>
        <dbReference type="SMART" id="SM00657"/>
    </source>
</evidence>
<dbReference type="PANTHER" id="PTHR21297">
    <property type="entry name" value="DNA-DIRECTED RNA POLYMERASE II"/>
    <property type="match status" value="1"/>
</dbReference>
<dbReference type="EMBL" id="QZWG01000009">
    <property type="protein sequence ID" value="RZB90141.1"/>
    <property type="molecule type" value="Genomic_DNA"/>
</dbReference>
<dbReference type="Pfam" id="PF03874">
    <property type="entry name" value="RNA_pol_Rpb4"/>
    <property type="match status" value="1"/>
</dbReference>
<gene>
    <name evidence="6" type="ORF">D0Y65_022891</name>
</gene>
<evidence type="ECO:0000256" key="2">
    <source>
        <dbReference type="ARBA" id="ARBA00023242"/>
    </source>
</evidence>
<dbReference type="GO" id="GO:0000428">
    <property type="term" value="C:DNA-directed RNA polymerase complex"/>
    <property type="evidence" value="ECO:0007669"/>
    <property type="project" value="UniProtKB-KW"/>
</dbReference>
<feature type="compositionally biased region" description="Polar residues" evidence="4">
    <location>
        <begin position="82"/>
        <end position="92"/>
    </location>
</feature>
<dbReference type="InterPro" id="IPR010997">
    <property type="entry name" value="HRDC-like_sf"/>
</dbReference>
<feature type="non-terminal residue" evidence="6">
    <location>
        <position position="1"/>
    </location>
</feature>
<keyword evidence="6" id="KW-0804">Transcription</keyword>
<name>A0A445IVH1_GLYSO</name>
<proteinExistence type="inferred from homology"/>